<keyword evidence="5" id="KW-0067">ATP-binding</keyword>
<protein>
    <submittedName>
        <fullName evidence="9">Four-carbon acid sugar kinase family protein</fullName>
        <ecNumber evidence="9">2.7.1.-</ecNumber>
    </submittedName>
</protein>
<dbReference type="EC" id="2.7.1.-" evidence="9"/>
<dbReference type="Pfam" id="PF17042">
    <property type="entry name" value="NBD_C"/>
    <property type="match status" value="1"/>
</dbReference>
<name>A0AB39BF50_9MICO</name>
<evidence type="ECO:0000256" key="5">
    <source>
        <dbReference type="ARBA" id="ARBA00022840"/>
    </source>
</evidence>
<dbReference type="GO" id="GO:0005524">
    <property type="term" value="F:ATP binding"/>
    <property type="evidence" value="ECO:0007669"/>
    <property type="project" value="UniProtKB-KW"/>
</dbReference>
<dbReference type="Gene3D" id="3.40.980.20">
    <property type="entry name" value="Four-carbon acid sugar kinase, nucleotide binding domain"/>
    <property type="match status" value="1"/>
</dbReference>
<keyword evidence="6" id="KW-0119">Carbohydrate metabolism</keyword>
<keyword evidence="3" id="KW-0547">Nucleotide-binding</keyword>
<dbReference type="InterPro" id="IPR031475">
    <property type="entry name" value="NBD_C"/>
</dbReference>
<organism evidence="9">
    <name type="scientific">Herbiconiux sp. A18JL235</name>
    <dbReference type="NCBI Taxonomy" id="3152363"/>
    <lineage>
        <taxon>Bacteria</taxon>
        <taxon>Bacillati</taxon>
        <taxon>Actinomycetota</taxon>
        <taxon>Actinomycetes</taxon>
        <taxon>Micrococcales</taxon>
        <taxon>Microbacteriaceae</taxon>
        <taxon>Herbiconiux</taxon>
    </lineage>
</organism>
<dbReference type="EMBL" id="CP162511">
    <property type="protein sequence ID" value="XDI04994.1"/>
    <property type="molecule type" value="Genomic_DNA"/>
</dbReference>
<sequence>MKTIVLDDDPTGTQSATGVTVLLECDAELLEAALRRSDSVYVQTNSRALPEAEAVALVTRIRAEGEEAARRLSAPVRFVLRGDSTLRGHVFAETEVFLREAAAAGAQDAADGSGSDAVMLFVPAFPEGGRTTVDGVHLVRVGDEVLPAHRTEYADDPVFPFSTGVLADYVAEKSGRPAVTVPLAVVRAGGTAAALAEAPAGAVVLPDAETAADVAAIAAAVDEATAAGTRVVVRSAAPLAAALAGVTSAGLLELPLVPRAAATLLVCGSHTAGATAQLAHVERAWGAPAVVDTAAALEDAPAAGRAAGRAVLAQLESRPLGIVTTERRRSLDHGTLDHGERVMTALTTAVREVLPHVEVVVSKGGITSAEVARTGIGATSALVLGQVLPGVSVWSMRAHDDREILYVVVPGNVGTPDTLTRVLDAVSLTSPSADAPR</sequence>
<proteinExistence type="inferred from homology"/>
<dbReference type="RefSeq" id="WP_368497372.1">
    <property type="nucleotide sequence ID" value="NZ_CP162511.1"/>
</dbReference>
<evidence type="ECO:0000256" key="3">
    <source>
        <dbReference type="ARBA" id="ARBA00022741"/>
    </source>
</evidence>
<gene>
    <name evidence="9" type="ORF">ABFY20_16925</name>
</gene>
<accession>A0AB39BF50</accession>
<dbReference type="InterPro" id="IPR037051">
    <property type="entry name" value="4-carb_acid_sugar_kinase_N_sf"/>
</dbReference>
<keyword evidence="2 9" id="KW-0808">Transferase</keyword>
<evidence type="ECO:0000256" key="6">
    <source>
        <dbReference type="ARBA" id="ARBA00023277"/>
    </source>
</evidence>
<keyword evidence="4 9" id="KW-0418">Kinase</keyword>
<dbReference type="InterPro" id="IPR042213">
    <property type="entry name" value="NBD_C_sf"/>
</dbReference>
<reference evidence="9" key="1">
    <citation type="submission" date="2024-05" db="EMBL/GenBank/DDBJ databases">
        <title>Herbiconiux sp. A18JL235.</title>
        <authorList>
            <person name="Zhang G."/>
        </authorList>
    </citation>
    <scope>NUCLEOTIDE SEQUENCE</scope>
    <source>
        <strain evidence="9">A18JL235</strain>
    </source>
</reference>
<feature type="domain" description="Four-carbon acid sugar kinase nucleotide binding" evidence="8">
    <location>
        <begin position="264"/>
        <end position="419"/>
    </location>
</feature>
<evidence type="ECO:0000259" key="8">
    <source>
        <dbReference type="Pfam" id="PF17042"/>
    </source>
</evidence>
<evidence type="ECO:0000256" key="1">
    <source>
        <dbReference type="ARBA" id="ARBA00005715"/>
    </source>
</evidence>
<evidence type="ECO:0000313" key="9">
    <source>
        <dbReference type="EMBL" id="XDI04994.1"/>
    </source>
</evidence>
<dbReference type="InterPro" id="IPR010737">
    <property type="entry name" value="4-carb_acid_sugar_kinase_N"/>
</dbReference>
<evidence type="ECO:0000259" key="7">
    <source>
        <dbReference type="Pfam" id="PF07005"/>
    </source>
</evidence>
<comment type="similarity">
    <text evidence="1">Belongs to the four-carbon acid sugar kinase family.</text>
</comment>
<dbReference type="Gene3D" id="3.40.50.10840">
    <property type="entry name" value="Putative sugar-binding, N-terminal domain"/>
    <property type="match status" value="1"/>
</dbReference>
<dbReference type="AlphaFoldDB" id="A0AB39BF50"/>
<dbReference type="GO" id="GO:0016301">
    <property type="term" value="F:kinase activity"/>
    <property type="evidence" value="ECO:0007669"/>
    <property type="project" value="UniProtKB-KW"/>
</dbReference>
<feature type="domain" description="Four-carbon acid sugar kinase N-terminal" evidence="7">
    <location>
        <begin position="4"/>
        <end position="243"/>
    </location>
</feature>
<evidence type="ECO:0000256" key="2">
    <source>
        <dbReference type="ARBA" id="ARBA00022679"/>
    </source>
</evidence>
<evidence type="ECO:0000256" key="4">
    <source>
        <dbReference type="ARBA" id="ARBA00022777"/>
    </source>
</evidence>
<dbReference type="Pfam" id="PF07005">
    <property type="entry name" value="SBD_N"/>
    <property type="match status" value="1"/>
</dbReference>
<dbReference type="SUPFAM" id="SSF142764">
    <property type="entry name" value="YgbK-like"/>
    <property type="match status" value="1"/>
</dbReference>